<evidence type="ECO:0000256" key="1">
    <source>
        <dbReference type="ARBA" id="ARBA00004304"/>
    </source>
</evidence>
<dbReference type="Proteomes" id="UP001147752">
    <property type="component" value="Unassembled WGS sequence"/>
</dbReference>
<organism evidence="21 22">
    <name type="scientific">Penicillium concentricum</name>
    <dbReference type="NCBI Taxonomy" id="293559"/>
    <lineage>
        <taxon>Eukaryota</taxon>
        <taxon>Fungi</taxon>
        <taxon>Dikarya</taxon>
        <taxon>Ascomycota</taxon>
        <taxon>Pezizomycotina</taxon>
        <taxon>Eurotiomycetes</taxon>
        <taxon>Eurotiomycetidae</taxon>
        <taxon>Eurotiales</taxon>
        <taxon>Aspergillaceae</taxon>
        <taxon>Penicillium</taxon>
    </lineage>
</organism>
<dbReference type="RefSeq" id="XP_056582063.1">
    <property type="nucleotide sequence ID" value="XM_056717928.1"/>
</dbReference>
<feature type="transmembrane region" description="Helical" evidence="19">
    <location>
        <begin position="358"/>
        <end position="378"/>
    </location>
</feature>
<evidence type="ECO:0000256" key="6">
    <source>
        <dbReference type="ARBA" id="ARBA00013776"/>
    </source>
</evidence>
<evidence type="ECO:0000256" key="11">
    <source>
        <dbReference type="ARBA" id="ARBA00022989"/>
    </source>
</evidence>
<dbReference type="GO" id="GO:0000139">
    <property type="term" value="C:Golgi membrane"/>
    <property type="evidence" value="ECO:0007669"/>
    <property type="project" value="UniProtKB-SubCell"/>
</dbReference>
<evidence type="ECO:0000256" key="9">
    <source>
        <dbReference type="ARBA" id="ARBA00022729"/>
    </source>
</evidence>
<keyword evidence="9" id="KW-0732">Signal</keyword>
<reference evidence="21" key="2">
    <citation type="journal article" date="2023" name="IMA Fungus">
        <title>Comparative genomic study of the Penicillium genus elucidates a diverse pangenome and 15 lateral gene transfer events.</title>
        <authorList>
            <person name="Petersen C."/>
            <person name="Sorensen T."/>
            <person name="Nielsen M.R."/>
            <person name="Sondergaard T.E."/>
            <person name="Sorensen J.L."/>
            <person name="Fitzpatrick D.A."/>
            <person name="Frisvad J.C."/>
            <person name="Nielsen K.L."/>
        </authorList>
    </citation>
    <scope>NUCLEOTIDE SEQUENCE</scope>
    <source>
        <strain evidence="21">IBT 3081</strain>
    </source>
</reference>
<dbReference type="SUPFAM" id="SSF50911">
    <property type="entry name" value="Mannose 6-phosphate receptor domain"/>
    <property type="match status" value="1"/>
</dbReference>
<keyword evidence="7" id="KW-0813">Transport</keyword>
<feature type="region of interest" description="Disordered" evidence="18">
    <location>
        <begin position="275"/>
        <end position="315"/>
    </location>
</feature>
<feature type="domain" description="MRH" evidence="20">
    <location>
        <begin position="127"/>
        <end position="344"/>
    </location>
</feature>
<name>A0A9W9VHN2_9EURO</name>
<dbReference type="PANTHER" id="PTHR15071:SF13">
    <property type="entry name" value="AUTOPHAGY-RELATED PROTEIN 27"/>
    <property type="match status" value="1"/>
</dbReference>
<dbReference type="GO" id="GO:0006914">
    <property type="term" value="P:autophagy"/>
    <property type="evidence" value="ECO:0007669"/>
    <property type="project" value="UniProtKB-KW"/>
</dbReference>
<evidence type="ECO:0000256" key="16">
    <source>
        <dbReference type="ARBA" id="ARBA00023157"/>
    </source>
</evidence>
<evidence type="ECO:0000256" key="7">
    <source>
        <dbReference type="ARBA" id="ARBA00022448"/>
    </source>
</evidence>
<keyword evidence="22" id="KW-1185">Reference proteome</keyword>
<keyword evidence="8 19" id="KW-0812">Transmembrane</keyword>
<comment type="subcellular location">
    <subcellularLocation>
        <location evidence="2">Cytoplasmic vesicle membrane</location>
        <topology evidence="2">Single-pass type I membrane protein</topology>
    </subcellularLocation>
    <subcellularLocation>
        <location evidence="4">Golgi apparatus membrane</location>
        <topology evidence="4">Single-pass type I membrane protein</topology>
    </subcellularLocation>
    <subcellularLocation>
        <location evidence="1">Mitochondrion membrane</location>
        <topology evidence="1">Single-pass membrane protein</topology>
    </subcellularLocation>
    <subcellularLocation>
        <location evidence="3">Preautophagosomal structure membrane</location>
        <topology evidence="3">Single-pass type I membrane protein</topology>
    </subcellularLocation>
</comment>
<dbReference type="OrthoDB" id="29460at2759"/>
<feature type="region of interest" description="Disordered" evidence="18">
    <location>
        <begin position="215"/>
        <end position="238"/>
    </location>
</feature>
<comment type="caution">
    <text evidence="21">The sequence shown here is derived from an EMBL/GenBank/DDBJ whole genome shotgun (WGS) entry which is preliminary data.</text>
</comment>
<feature type="non-terminal residue" evidence="21">
    <location>
        <position position="431"/>
    </location>
</feature>
<dbReference type="InterPro" id="IPR044865">
    <property type="entry name" value="MRH_dom"/>
</dbReference>
<sequence>SNTSKASSFRVECRHHLFSAKTPPPEKRNTSAGTRTSSSSFFNFKPPDQFDYCTGHTCPVYTCPRDHFHLSYRAPARKPHPSFHRFHPTHRDPASDTFIKMRIQSSGVSLLLSTLLPSLASASASGFDCADIKIDNYKYDLSPLKGVHELTHSVTTDDYVTNTTYRLNICNILEGAARYGDATCGTGKNVCGFVHRTPKDGNGGSTFGFPIVGLDPAGKDPKNPEPKRLKDIDPETEGLRVKLEGGSYKGDVNDQKPKKAAAIIDFQCDHERSGLEGLRTITEESEKKERRRRADGEEGRVPSGNSTLGNSNNSSSLQFKSFAPSDDDTYILRLDWRTKYACDEVKKEKGDTPSSKSWGFFTWLIIIAFLCIAAYLIFGSWLNYNRYGARGWDLLPHGDTIRDIPYLFQDWLRRVVNTLQGAGSRGGYSAV</sequence>
<dbReference type="GO" id="GO:0030659">
    <property type="term" value="C:cytoplasmic vesicle membrane"/>
    <property type="evidence" value="ECO:0007669"/>
    <property type="project" value="UniProtKB-SubCell"/>
</dbReference>
<dbReference type="AlphaFoldDB" id="A0A9W9VHN2"/>
<dbReference type="PANTHER" id="PTHR15071">
    <property type="entry name" value="MANNOSE-6-PHOSPHATE RECEPTOR FAMILY MEMBER"/>
    <property type="match status" value="1"/>
</dbReference>
<evidence type="ECO:0000256" key="14">
    <source>
        <dbReference type="ARBA" id="ARBA00023128"/>
    </source>
</evidence>
<evidence type="ECO:0000256" key="15">
    <source>
        <dbReference type="ARBA" id="ARBA00023136"/>
    </source>
</evidence>
<keyword evidence="14" id="KW-0496">Mitochondrion</keyword>
<evidence type="ECO:0000256" key="5">
    <source>
        <dbReference type="ARBA" id="ARBA00005363"/>
    </source>
</evidence>
<dbReference type="Gene3D" id="2.70.130.10">
    <property type="entry name" value="Mannose-6-phosphate receptor binding domain"/>
    <property type="match status" value="1"/>
</dbReference>
<keyword evidence="16" id="KW-1015">Disulfide bond</keyword>
<dbReference type="GO" id="GO:0015031">
    <property type="term" value="P:protein transport"/>
    <property type="evidence" value="ECO:0007669"/>
    <property type="project" value="UniProtKB-KW"/>
</dbReference>
<evidence type="ECO:0000256" key="3">
    <source>
        <dbReference type="ARBA" id="ARBA00004472"/>
    </source>
</evidence>
<dbReference type="Pfam" id="PF09451">
    <property type="entry name" value="ATG27"/>
    <property type="match status" value="1"/>
</dbReference>
<feature type="region of interest" description="Disordered" evidence="18">
    <location>
        <begin position="19"/>
        <end position="38"/>
    </location>
</feature>
<accession>A0A9W9VHN2</accession>
<dbReference type="GeneID" id="81457111"/>
<reference evidence="21" key="1">
    <citation type="submission" date="2022-12" db="EMBL/GenBank/DDBJ databases">
        <authorList>
            <person name="Petersen C."/>
        </authorList>
    </citation>
    <scope>NUCLEOTIDE SEQUENCE</scope>
    <source>
        <strain evidence="21">IBT 3081</strain>
    </source>
</reference>
<dbReference type="InterPro" id="IPR018939">
    <property type="entry name" value="Autophagy-rel_prot_27"/>
</dbReference>
<keyword evidence="10" id="KW-0653">Protein transport</keyword>
<dbReference type="GO" id="GO:0034045">
    <property type="term" value="C:phagophore assembly site membrane"/>
    <property type="evidence" value="ECO:0007669"/>
    <property type="project" value="UniProtKB-SubCell"/>
</dbReference>
<dbReference type="InterPro" id="IPR009011">
    <property type="entry name" value="Man6P_isomerase_rcpt-bd_dom_sf"/>
</dbReference>
<feature type="compositionally biased region" description="Basic and acidic residues" evidence="18">
    <location>
        <begin position="217"/>
        <end position="238"/>
    </location>
</feature>
<evidence type="ECO:0000256" key="17">
    <source>
        <dbReference type="ARBA" id="ARBA00023329"/>
    </source>
</evidence>
<evidence type="ECO:0000256" key="4">
    <source>
        <dbReference type="ARBA" id="ARBA00004614"/>
    </source>
</evidence>
<evidence type="ECO:0000256" key="2">
    <source>
        <dbReference type="ARBA" id="ARBA00004358"/>
    </source>
</evidence>
<evidence type="ECO:0000256" key="10">
    <source>
        <dbReference type="ARBA" id="ARBA00022927"/>
    </source>
</evidence>
<evidence type="ECO:0000256" key="12">
    <source>
        <dbReference type="ARBA" id="ARBA00023006"/>
    </source>
</evidence>
<evidence type="ECO:0000256" key="18">
    <source>
        <dbReference type="SAM" id="MobiDB-lite"/>
    </source>
</evidence>
<evidence type="ECO:0000256" key="19">
    <source>
        <dbReference type="SAM" id="Phobius"/>
    </source>
</evidence>
<keyword evidence="15 19" id="KW-0472">Membrane</keyword>
<evidence type="ECO:0000313" key="22">
    <source>
        <dbReference type="Proteomes" id="UP001147752"/>
    </source>
</evidence>
<evidence type="ECO:0000256" key="8">
    <source>
        <dbReference type="ARBA" id="ARBA00022692"/>
    </source>
</evidence>
<feature type="compositionally biased region" description="Basic and acidic residues" evidence="18">
    <location>
        <begin position="281"/>
        <end position="300"/>
    </location>
</feature>
<feature type="compositionally biased region" description="Low complexity" evidence="18">
    <location>
        <begin position="303"/>
        <end position="315"/>
    </location>
</feature>
<keyword evidence="13" id="KW-0333">Golgi apparatus</keyword>
<evidence type="ECO:0000313" key="21">
    <source>
        <dbReference type="EMBL" id="KAJ5382287.1"/>
    </source>
</evidence>
<dbReference type="GO" id="GO:0031966">
    <property type="term" value="C:mitochondrial membrane"/>
    <property type="evidence" value="ECO:0007669"/>
    <property type="project" value="UniProtKB-SubCell"/>
</dbReference>
<protein>
    <recommendedName>
        <fullName evidence="6">Autophagy-related protein 27</fullName>
    </recommendedName>
</protein>
<comment type="similarity">
    <text evidence="5">Belongs to the ATG27 family.</text>
</comment>
<keyword evidence="12" id="KW-0072">Autophagy</keyword>
<evidence type="ECO:0000259" key="20">
    <source>
        <dbReference type="PROSITE" id="PS51914"/>
    </source>
</evidence>
<keyword evidence="11 19" id="KW-1133">Transmembrane helix</keyword>
<dbReference type="EMBL" id="JAPZBT010000001">
    <property type="protein sequence ID" value="KAJ5382287.1"/>
    <property type="molecule type" value="Genomic_DNA"/>
</dbReference>
<dbReference type="PROSITE" id="PS51914">
    <property type="entry name" value="MRH"/>
    <property type="match status" value="1"/>
</dbReference>
<keyword evidence="17" id="KW-0968">Cytoplasmic vesicle</keyword>
<proteinExistence type="inferred from homology"/>
<gene>
    <name evidence="21" type="ORF">N7517_000198</name>
</gene>
<evidence type="ECO:0000256" key="13">
    <source>
        <dbReference type="ARBA" id="ARBA00023034"/>
    </source>
</evidence>